<evidence type="ECO:0000313" key="10">
    <source>
        <dbReference type="Proteomes" id="UP000233293"/>
    </source>
</evidence>
<dbReference type="PANTHER" id="PTHR24960">
    <property type="entry name" value="PHOTOSYSTEM I IRON-SULFUR CENTER-RELATED"/>
    <property type="match status" value="1"/>
</dbReference>
<dbReference type="InterPro" id="IPR017900">
    <property type="entry name" value="4Fe4S_Fe_S_CS"/>
</dbReference>
<keyword evidence="2" id="KW-0813">Transport</keyword>
<name>A0A2N3PP87_9PROT</name>
<keyword evidence="4" id="KW-0479">Metal-binding</keyword>
<evidence type="ECO:0000256" key="1">
    <source>
        <dbReference type="ARBA" id="ARBA00001966"/>
    </source>
</evidence>
<feature type="domain" description="4Fe-4S ferredoxin-type" evidence="8">
    <location>
        <begin position="20"/>
        <end position="49"/>
    </location>
</feature>
<evidence type="ECO:0000259" key="8">
    <source>
        <dbReference type="PROSITE" id="PS51379"/>
    </source>
</evidence>
<evidence type="ECO:0000313" key="9">
    <source>
        <dbReference type="EMBL" id="PKU22208.1"/>
    </source>
</evidence>
<dbReference type="EMBL" id="PIUM01000036">
    <property type="protein sequence ID" value="PKU22208.1"/>
    <property type="molecule type" value="Genomic_DNA"/>
</dbReference>
<dbReference type="Gene3D" id="3.30.70.20">
    <property type="match status" value="1"/>
</dbReference>
<dbReference type="PROSITE" id="PS51379">
    <property type="entry name" value="4FE4S_FER_2"/>
    <property type="match status" value="1"/>
</dbReference>
<evidence type="ECO:0000256" key="2">
    <source>
        <dbReference type="ARBA" id="ARBA00022448"/>
    </source>
</evidence>
<dbReference type="FunFam" id="3.30.70.20:FF:000045">
    <property type="entry name" value="Ferredoxin, 4Fe-4S"/>
    <property type="match status" value="1"/>
</dbReference>
<dbReference type="GO" id="GO:0046872">
    <property type="term" value="F:metal ion binding"/>
    <property type="evidence" value="ECO:0007669"/>
    <property type="project" value="UniProtKB-KW"/>
</dbReference>
<keyword evidence="6" id="KW-0408">Iron</keyword>
<keyword evidence="3" id="KW-0004">4Fe-4S</keyword>
<keyword evidence="7" id="KW-0411">Iron-sulfur</keyword>
<comment type="caution">
    <text evidence="9">The sequence shown here is derived from an EMBL/GenBank/DDBJ whole genome shotgun (WGS) entry which is preliminary data.</text>
</comment>
<proteinExistence type="predicted"/>
<accession>A0A2N3PP87</accession>
<dbReference type="GO" id="GO:0051539">
    <property type="term" value="F:4 iron, 4 sulfur cluster binding"/>
    <property type="evidence" value="ECO:0007669"/>
    <property type="project" value="UniProtKB-KW"/>
</dbReference>
<evidence type="ECO:0000256" key="4">
    <source>
        <dbReference type="ARBA" id="ARBA00022723"/>
    </source>
</evidence>
<sequence>MYKLSVAGKAAPSNREEFHMAYKIVASQCTGCGACEFECPNKAISEKAGVFVIDPNKCTECEGHFDSPQCASVCPVDETCVPA</sequence>
<evidence type="ECO:0000256" key="3">
    <source>
        <dbReference type="ARBA" id="ARBA00022485"/>
    </source>
</evidence>
<organism evidence="9 10">
    <name type="scientific">Telmatospirillum siberiense</name>
    <dbReference type="NCBI Taxonomy" id="382514"/>
    <lineage>
        <taxon>Bacteria</taxon>
        <taxon>Pseudomonadati</taxon>
        <taxon>Pseudomonadota</taxon>
        <taxon>Alphaproteobacteria</taxon>
        <taxon>Rhodospirillales</taxon>
        <taxon>Rhodospirillaceae</taxon>
        <taxon>Telmatospirillum</taxon>
    </lineage>
</organism>
<evidence type="ECO:0000256" key="6">
    <source>
        <dbReference type="ARBA" id="ARBA00023004"/>
    </source>
</evidence>
<dbReference type="Pfam" id="PF00037">
    <property type="entry name" value="Fer4"/>
    <property type="match status" value="1"/>
</dbReference>
<gene>
    <name evidence="9" type="ORF">CWS72_22925</name>
</gene>
<dbReference type="OrthoDB" id="9800445at2"/>
<comment type="cofactor">
    <cofactor evidence="1">
        <name>[4Fe-4S] cluster</name>
        <dbReference type="ChEBI" id="CHEBI:49883"/>
    </cofactor>
</comment>
<protein>
    <submittedName>
        <fullName evidence="9">Ferredoxin</fullName>
    </submittedName>
</protein>
<keyword evidence="5" id="KW-0249">Electron transport</keyword>
<dbReference type="PROSITE" id="PS00198">
    <property type="entry name" value="4FE4S_FER_1"/>
    <property type="match status" value="1"/>
</dbReference>
<dbReference type="SUPFAM" id="SSF54862">
    <property type="entry name" value="4Fe-4S ferredoxins"/>
    <property type="match status" value="1"/>
</dbReference>
<dbReference type="InterPro" id="IPR017896">
    <property type="entry name" value="4Fe4S_Fe-S-bd"/>
</dbReference>
<keyword evidence="10" id="KW-1185">Reference proteome</keyword>
<dbReference type="Proteomes" id="UP000233293">
    <property type="component" value="Unassembled WGS sequence"/>
</dbReference>
<evidence type="ECO:0000256" key="5">
    <source>
        <dbReference type="ARBA" id="ARBA00022982"/>
    </source>
</evidence>
<dbReference type="InterPro" id="IPR050157">
    <property type="entry name" value="PSI_iron-sulfur_center"/>
</dbReference>
<evidence type="ECO:0000256" key="7">
    <source>
        <dbReference type="ARBA" id="ARBA00023014"/>
    </source>
</evidence>
<dbReference type="PANTHER" id="PTHR24960:SF79">
    <property type="entry name" value="PHOTOSYSTEM I IRON-SULFUR CENTER"/>
    <property type="match status" value="1"/>
</dbReference>
<dbReference type="AlphaFoldDB" id="A0A2N3PP87"/>
<dbReference type="GO" id="GO:0005737">
    <property type="term" value="C:cytoplasm"/>
    <property type="evidence" value="ECO:0007669"/>
    <property type="project" value="TreeGrafter"/>
</dbReference>
<reference evidence="10" key="1">
    <citation type="submission" date="2017-12" db="EMBL/GenBank/DDBJ databases">
        <title>Draft genome sequence of Telmatospirillum siberiense 26-4b1T, an acidotolerant peatland alphaproteobacterium potentially involved in sulfur cycling.</title>
        <authorList>
            <person name="Hausmann B."/>
            <person name="Pjevac P."/>
            <person name="Schreck K."/>
            <person name="Herbold C.W."/>
            <person name="Daims H."/>
            <person name="Wagner M."/>
            <person name="Pester M."/>
            <person name="Loy A."/>
        </authorList>
    </citation>
    <scope>NUCLEOTIDE SEQUENCE [LARGE SCALE GENOMIC DNA]</scope>
    <source>
        <strain evidence="10">26-4b1</strain>
    </source>
</reference>